<dbReference type="EMBL" id="BMAT01000636">
    <property type="protein sequence ID" value="GFR70092.1"/>
    <property type="molecule type" value="Genomic_DNA"/>
</dbReference>
<evidence type="ECO:0000313" key="2">
    <source>
        <dbReference type="Proteomes" id="UP000762676"/>
    </source>
</evidence>
<keyword evidence="2" id="KW-1185">Reference proteome</keyword>
<gene>
    <name evidence="1" type="ORF">ElyMa_000319800</name>
</gene>
<dbReference type="GO" id="GO:0004527">
    <property type="term" value="F:exonuclease activity"/>
    <property type="evidence" value="ECO:0007669"/>
    <property type="project" value="UniProtKB-KW"/>
</dbReference>
<keyword evidence="1" id="KW-0378">Hydrolase</keyword>
<keyword evidence="1" id="KW-0540">Nuclease</keyword>
<comment type="caution">
    <text evidence="1">The sequence shown here is derived from an EMBL/GenBank/DDBJ whole genome shotgun (WGS) entry which is preliminary data.</text>
</comment>
<organism evidence="1 2">
    <name type="scientific">Elysia marginata</name>
    <dbReference type="NCBI Taxonomy" id="1093978"/>
    <lineage>
        <taxon>Eukaryota</taxon>
        <taxon>Metazoa</taxon>
        <taxon>Spiralia</taxon>
        <taxon>Lophotrochozoa</taxon>
        <taxon>Mollusca</taxon>
        <taxon>Gastropoda</taxon>
        <taxon>Heterobranchia</taxon>
        <taxon>Euthyneura</taxon>
        <taxon>Panpulmonata</taxon>
        <taxon>Sacoglossa</taxon>
        <taxon>Placobranchoidea</taxon>
        <taxon>Plakobranchidae</taxon>
        <taxon>Elysia</taxon>
    </lineage>
</organism>
<protein>
    <submittedName>
        <fullName evidence="1">Endonuclease exonuclease phosphatase domain containing protein</fullName>
    </submittedName>
</protein>
<sequence length="152" mass="17132">MLKNSHRCTTCPVKAAHPNMSYLVIANFNLYSSDDRTYPGEDIGSDHDLVLAAFKLKLNSKRKAKSPRLHFDLEKLKDPNISETFRAQIGGKFAALTLIDNDVDTMANSLKEVLASTAEEVLGRKRRTIQPLVTNEVLDLCDNWRTKRSGKR</sequence>
<accession>A0AAV4FA44</accession>
<reference evidence="1 2" key="1">
    <citation type="journal article" date="2021" name="Elife">
        <title>Chloroplast acquisition without the gene transfer in kleptoplastic sea slugs, Plakobranchus ocellatus.</title>
        <authorList>
            <person name="Maeda T."/>
            <person name="Takahashi S."/>
            <person name="Yoshida T."/>
            <person name="Shimamura S."/>
            <person name="Takaki Y."/>
            <person name="Nagai Y."/>
            <person name="Toyoda A."/>
            <person name="Suzuki Y."/>
            <person name="Arimoto A."/>
            <person name="Ishii H."/>
            <person name="Satoh N."/>
            <person name="Nishiyama T."/>
            <person name="Hasebe M."/>
            <person name="Maruyama T."/>
            <person name="Minagawa J."/>
            <person name="Obokata J."/>
            <person name="Shigenobu S."/>
        </authorList>
    </citation>
    <scope>NUCLEOTIDE SEQUENCE [LARGE SCALE GENOMIC DNA]</scope>
</reference>
<proteinExistence type="predicted"/>
<dbReference type="GO" id="GO:0004519">
    <property type="term" value="F:endonuclease activity"/>
    <property type="evidence" value="ECO:0007669"/>
    <property type="project" value="UniProtKB-KW"/>
</dbReference>
<evidence type="ECO:0000313" key="1">
    <source>
        <dbReference type="EMBL" id="GFR70092.1"/>
    </source>
</evidence>
<keyword evidence="1" id="KW-0269">Exonuclease</keyword>
<dbReference type="AlphaFoldDB" id="A0AAV4FA44"/>
<name>A0AAV4FA44_9GAST</name>
<dbReference type="Proteomes" id="UP000762676">
    <property type="component" value="Unassembled WGS sequence"/>
</dbReference>
<keyword evidence="1" id="KW-0255">Endonuclease</keyword>